<sequence>MVHKIKNHGKIYISILLSPYMLWAFFIDTKSVFCRKKKREQNALLPLPNGKLFF</sequence>
<dbReference type="Proteomes" id="UP000827695">
    <property type="component" value="Segment"/>
</dbReference>
<keyword evidence="1" id="KW-1133">Transmembrane helix</keyword>
<evidence type="ECO:0000313" key="2">
    <source>
        <dbReference type="EMBL" id="UGO51681.1"/>
    </source>
</evidence>
<accession>A0AAE8YW63</accession>
<organism evidence="2 3">
    <name type="scientific">Bacillus phage vB_BanS_Athena</name>
    <dbReference type="NCBI Taxonomy" id="2894785"/>
    <lineage>
        <taxon>Viruses</taxon>
        <taxon>Duplodnaviria</taxon>
        <taxon>Heunggongvirae</taxon>
        <taxon>Uroviricota</taxon>
        <taxon>Caudoviricetes</taxon>
        <taxon>Athenavirus</taxon>
        <taxon>Athenavirus athena</taxon>
    </lineage>
</organism>
<protein>
    <submittedName>
        <fullName evidence="2">Uncharacterized protein</fullName>
    </submittedName>
</protein>
<feature type="transmembrane region" description="Helical" evidence="1">
    <location>
        <begin position="12"/>
        <end position="29"/>
    </location>
</feature>
<dbReference type="EMBL" id="OK500002">
    <property type="protein sequence ID" value="UGO51681.1"/>
    <property type="molecule type" value="Genomic_DNA"/>
</dbReference>
<keyword evidence="3" id="KW-1185">Reference proteome</keyword>
<gene>
    <name evidence="2" type="ORF">ATHENA_3</name>
</gene>
<keyword evidence="1" id="KW-0472">Membrane</keyword>
<name>A0AAE8YW63_9CAUD</name>
<proteinExistence type="predicted"/>
<keyword evidence="1" id="KW-0812">Transmembrane</keyword>
<reference evidence="2" key="1">
    <citation type="submission" date="2021-10" db="EMBL/GenBank/DDBJ databases">
        <authorList>
            <person name="James R."/>
            <person name="Lavering E.D."/>
            <person name="Fairhom J.D."/>
            <person name="Ogilvie B.H."/>
            <person name="Thurgood T.L."/>
            <person name="Wilkie A."/>
            <person name="Hyer M."/>
            <person name="Robison R."/>
            <person name="Grose J.H."/>
        </authorList>
    </citation>
    <scope>NUCLEOTIDE SEQUENCE</scope>
</reference>
<evidence type="ECO:0000256" key="1">
    <source>
        <dbReference type="SAM" id="Phobius"/>
    </source>
</evidence>
<evidence type="ECO:0000313" key="3">
    <source>
        <dbReference type="Proteomes" id="UP000827695"/>
    </source>
</evidence>